<reference evidence="1" key="4">
    <citation type="submission" date="2025-09" db="UniProtKB">
        <authorList>
            <consortium name="Ensembl"/>
        </authorList>
    </citation>
    <scope>IDENTIFICATION</scope>
    <source>
        <strain evidence="1">17573</strain>
    </source>
</reference>
<evidence type="ECO:0000313" key="2">
    <source>
        <dbReference type="Proteomes" id="UP000006718"/>
    </source>
</evidence>
<evidence type="ECO:0000313" key="1">
    <source>
        <dbReference type="Ensembl" id="ENSMMUP00000065602.1"/>
    </source>
</evidence>
<dbReference type="Proteomes" id="UP000006718">
    <property type="component" value="Chromosome 16"/>
</dbReference>
<reference evidence="1" key="2">
    <citation type="submission" date="2019-01" db="EMBL/GenBank/DDBJ databases">
        <authorList>
            <person name="Graves T."/>
            <person name="Eichler E.E."/>
            <person name="Wilson R.K."/>
        </authorList>
    </citation>
    <scope>NUCLEOTIDE SEQUENCE [LARGE SCALE GENOMIC DNA]</scope>
    <source>
        <strain evidence="1">17573</strain>
    </source>
</reference>
<reference evidence="1" key="3">
    <citation type="submission" date="2025-08" db="UniProtKB">
        <authorList>
            <consortium name="Ensembl"/>
        </authorList>
    </citation>
    <scope>IDENTIFICATION</scope>
    <source>
        <strain evidence="1">17573</strain>
    </source>
</reference>
<proteinExistence type="predicted"/>
<keyword evidence="2" id="KW-1185">Reference proteome</keyword>
<dbReference type="AlphaFoldDB" id="A0A5F7ZLV9"/>
<organism evidence="1 2">
    <name type="scientific">Macaca mulatta</name>
    <name type="common">Rhesus macaque</name>
    <dbReference type="NCBI Taxonomy" id="9544"/>
    <lineage>
        <taxon>Eukaryota</taxon>
        <taxon>Metazoa</taxon>
        <taxon>Chordata</taxon>
        <taxon>Craniata</taxon>
        <taxon>Vertebrata</taxon>
        <taxon>Euteleostomi</taxon>
        <taxon>Mammalia</taxon>
        <taxon>Eutheria</taxon>
        <taxon>Euarchontoglires</taxon>
        <taxon>Primates</taxon>
        <taxon>Haplorrhini</taxon>
        <taxon>Catarrhini</taxon>
        <taxon>Cercopithecidae</taxon>
        <taxon>Cercopithecinae</taxon>
        <taxon>Macaca</taxon>
    </lineage>
</organism>
<dbReference type="Bgee" id="ENSMMUG00000056309">
    <property type="expression patterns" value="Expressed in dorsolateral prefrontal cortex and 19 other cell types or tissues"/>
</dbReference>
<accession>A0A5F7ZLV9</accession>
<dbReference type="GeneTree" id="ENSGT00910000148054"/>
<protein>
    <submittedName>
        <fullName evidence="1">Uncharacterized protein</fullName>
    </submittedName>
</protein>
<dbReference type="VEuPathDB" id="HostDB:ENSMMUG00000056309"/>
<dbReference type="Ensembl" id="ENSMMUT00000095405.1">
    <property type="protein sequence ID" value="ENSMMUP00000065602.1"/>
    <property type="gene ID" value="ENSMMUG00000056309.1"/>
</dbReference>
<dbReference type="InParanoid" id="A0A5F7ZLV9"/>
<reference evidence="2" key="1">
    <citation type="journal article" date="2007" name="Science">
        <title>Evolutionary and biomedical insights from the rhesus macaque genome.</title>
        <authorList>
            <person name="Gibbs R.A."/>
            <person name="Rogers J."/>
            <person name="Katze M.G."/>
            <person name="Bumgarner R."/>
            <person name="Weinstock G.M."/>
            <person name="Mardis E.R."/>
            <person name="Remington K.A."/>
            <person name="Strausberg R.L."/>
            <person name="Venter J.C."/>
            <person name="Wilson R.K."/>
            <person name="Batzer M.A."/>
            <person name="Bustamante C.D."/>
            <person name="Eichler E.E."/>
            <person name="Hahn M.W."/>
            <person name="Hardison R.C."/>
            <person name="Makova K.D."/>
            <person name="Miller W."/>
            <person name="Milosavljevic A."/>
            <person name="Palermo R.E."/>
            <person name="Siepel A."/>
            <person name="Sikela J.M."/>
            <person name="Attaway T."/>
            <person name="Bell S."/>
            <person name="Bernard K.E."/>
            <person name="Buhay C.J."/>
            <person name="Chandrabose M.N."/>
            <person name="Dao M."/>
            <person name="Davis C."/>
            <person name="Delehaunty K.D."/>
            <person name="Ding Y."/>
            <person name="Dinh H.H."/>
            <person name="Dugan-Rocha S."/>
            <person name="Fulton L.A."/>
            <person name="Gabisi R.A."/>
            <person name="Garner T.T."/>
            <person name="Godfrey J."/>
            <person name="Hawes A.C."/>
            <person name="Hernandez J."/>
            <person name="Hines S."/>
            <person name="Holder M."/>
            <person name="Hume J."/>
            <person name="Jhangiani S.N."/>
            <person name="Joshi V."/>
            <person name="Khan Z.M."/>
            <person name="Kirkness E.F."/>
            <person name="Cree A."/>
            <person name="Fowler R.G."/>
            <person name="Lee S."/>
            <person name="Lewis L.R."/>
            <person name="Li Z."/>
            <person name="Liu Y.-S."/>
            <person name="Moore S.M."/>
            <person name="Muzny D."/>
            <person name="Nazareth L.V."/>
            <person name="Ngo D.N."/>
            <person name="Okwuonu G.O."/>
            <person name="Pai G."/>
            <person name="Parker D."/>
            <person name="Paul H.A."/>
            <person name="Pfannkoch C."/>
            <person name="Pohl C.S."/>
            <person name="Rogers Y.-H.C."/>
            <person name="Ruiz S.J."/>
            <person name="Sabo A."/>
            <person name="Santibanez J."/>
            <person name="Schneider B.W."/>
            <person name="Smith S.M."/>
            <person name="Sodergren E."/>
            <person name="Svatek A.F."/>
            <person name="Utterback T.R."/>
            <person name="Vattathil S."/>
            <person name="Warren W."/>
            <person name="White C.S."/>
            <person name="Chinwalla A.T."/>
            <person name="Feng Y."/>
            <person name="Halpern A.L."/>
            <person name="Hillier L.W."/>
            <person name="Huang X."/>
            <person name="Minx P."/>
            <person name="Nelson J.O."/>
            <person name="Pepin K.H."/>
            <person name="Qin X."/>
            <person name="Sutton G.G."/>
            <person name="Venter E."/>
            <person name="Walenz B.P."/>
            <person name="Wallis J.W."/>
            <person name="Worley K.C."/>
            <person name="Yang S.-P."/>
            <person name="Jones S.M."/>
            <person name="Marra M.A."/>
            <person name="Rocchi M."/>
            <person name="Schein J.E."/>
            <person name="Baertsch R."/>
            <person name="Clarke L."/>
            <person name="Csuros M."/>
            <person name="Glasscock J."/>
            <person name="Harris R.A."/>
            <person name="Havlak P."/>
            <person name="Jackson A.R."/>
            <person name="Jiang H."/>
            <person name="Liu Y."/>
            <person name="Messina D.N."/>
            <person name="Shen Y."/>
            <person name="Song H.X.-Z."/>
            <person name="Wylie T."/>
            <person name="Zhang L."/>
            <person name="Birney E."/>
            <person name="Han K."/>
            <person name="Konkel M.K."/>
            <person name="Lee J."/>
            <person name="Smit A.F.A."/>
            <person name="Ullmer B."/>
            <person name="Wang H."/>
            <person name="Xing J."/>
            <person name="Burhans R."/>
            <person name="Cheng Z."/>
            <person name="Karro J.E."/>
            <person name="Ma J."/>
            <person name="Raney B."/>
            <person name="She X."/>
            <person name="Cox M.J."/>
            <person name="Demuth J.P."/>
            <person name="Dumas L.J."/>
            <person name="Han S.-G."/>
            <person name="Hopkins J."/>
            <person name="Karimpour-Fard A."/>
            <person name="Kim Y.H."/>
            <person name="Pollack J.R."/>
            <person name="Vinar T."/>
            <person name="Addo-Quaye C."/>
            <person name="Degenhardt J."/>
            <person name="Denby A."/>
            <person name="Hubisz M.J."/>
            <person name="Indap A."/>
            <person name="Kosiol C."/>
            <person name="Lahn B.T."/>
            <person name="Lawson H.A."/>
            <person name="Marklein A."/>
            <person name="Nielsen R."/>
            <person name="Vallender E.J."/>
            <person name="Clark A.G."/>
            <person name="Ferguson B."/>
            <person name="Hernandez R.D."/>
            <person name="Hirani K."/>
            <person name="Kehrer-Sawatzki H."/>
            <person name="Kolb J."/>
            <person name="Patil S."/>
            <person name="Pu L.-L."/>
            <person name="Ren Y."/>
            <person name="Smith D.G."/>
            <person name="Wheeler D.A."/>
            <person name="Schenck I."/>
            <person name="Ball E.V."/>
            <person name="Chen R."/>
            <person name="Cooper D.N."/>
            <person name="Giardine B."/>
            <person name="Hsu F."/>
            <person name="Kent W.J."/>
            <person name="Lesk A."/>
            <person name="Nelson D.L."/>
            <person name="O'brien W.E."/>
            <person name="Pruefer K."/>
            <person name="Stenson P.D."/>
            <person name="Wallace J.C."/>
            <person name="Ke H."/>
            <person name="Liu X.-M."/>
            <person name="Wang P."/>
            <person name="Xiang A.P."/>
            <person name="Yang F."/>
            <person name="Barber G.P."/>
            <person name="Haussler D."/>
            <person name="Karolchik D."/>
            <person name="Kern A.D."/>
            <person name="Kuhn R.M."/>
            <person name="Smith K.E."/>
            <person name="Zwieg A.S."/>
        </authorList>
    </citation>
    <scope>NUCLEOTIDE SEQUENCE [LARGE SCALE GENOMIC DNA]</scope>
    <source>
        <strain evidence="2">17573</strain>
    </source>
</reference>
<name>A0A5F7ZLV9_MACMU</name>
<sequence>MLRVVLPGRVVGGPPGNPFFLVPASLRVLGASTSADKGYSLQGRSCPSSPLVHAGSSWLWACLLPPFGICLPGISCLASAGGASLWGPNLPPAPSSSPEAAALPGWAQEAPYRHMTGKGCPHPPPRGCSPVSGHVSLGLSPGLLVSSLWGPDCCKAHKWGLVR</sequence>